<dbReference type="CDD" id="cd00130">
    <property type="entry name" value="PAS"/>
    <property type="match status" value="1"/>
</dbReference>
<dbReference type="InterPro" id="IPR005467">
    <property type="entry name" value="His_kinase_dom"/>
</dbReference>
<dbReference type="InterPro" id="IPR003661">
    <property type="entry name" value="HisK_dim/P_dom"/>
</dbReference>
<dbReference type="InterPro" id="IPR036097">
    <property type="entry name" value="HisK_dim/P_sf"/>
</dbReference>
<dbReference type="SMART" id="SM00388">
    <property type="entry name" value="HisKA"/>
    <property type="match status" value="1"/>
</dbReference>
<dbReference type="PROSITE" id="PS50112">
    <property type="entry name" value="PAS"/>
    <property type="match status" value="1"/>
</dbReference>
<dbReference type="NCBIfam" id="TIGR00229">
    <property type="entry name" value="sensory_box"/>
    <property type="match status" value="2"/>
</dbReference>
<dbReference type="PANTHER" id="PTHR43065">
    <property type="entry name" value="SENSOR HISTIDINE KINASE"/>
    <property type="match status" value="1"/>
</dbReference>
<dbReference type="InterPro" id="IPR013656">
    <property type="entry name" value="PAS_4"/>
</dbReference>
<dbReference type="EMBL" id="CZCU02000134">
    <property type="protein sequence ID" value="VXD17306.1"/>
    <property type="molecule type" value="Genomic_DNA"/>
</dbReference>
<dbReference type="SUPFAM" id="SSF55785">
    <property type="entry name" value="PYP-like sensor domain (PAS domain)"/>
    <property type="match status" value="3"/>
</dbReference>
<reference evidence="10" key="1">
    <citation type="submission" date="2019-10" db="EMBL/GenBank/DDBJ databases">
        <authorList>
            <consortium name="Genoscope - CEA"/>
            <person name="William W."/>
        </authorList>
    </citation>
    <scope>NUCLEOTIDE SEQUENCE [LARGE SCALE GENOMIC DNA]</scope>
    <source>
        <strain evidence="10">BBR_PRJEB10992</strain>
    </source>
</reference>
<dbReference type="SUPFAM" id="SSF47384">
    <property type="entry name" value="Homodimeric domain of signal transducing histidine kinase"/>
    <property type="match status" value="1"/>
</dbReference>
<dbReference type="SUPFAM" id="SSF55874">
    <property type="entry name" value="ATPase domain of HSP90 chaperone/DNA topoisomerase II/histidine kinase"/>
    <property type="match status" value="1"/>
</dbReference>
<dbReference type="InterPro" id="IPR036890">
    <property type="entry name" value="HATPase_C_sf"/>
</dbReference>
<dbReference type="SMART" id="SM00091">
    <property type="entry name" value="PAS"/>
    <property type="match status" value="3"/>
</dbReference>
<dbReference type="RefSeq" id="WP_231505982.1">
    <property type="nucleotide sequence ID" value="NZ_LR734868.1"/>
</dbReference>
<proteinExistence type="predicted"/>
<dbReference type="Pfam" id="PF08448">
    <property type="entry name" value="PAS_4"/>
    <property type="match status" value="1"/>
</dbReference>
<keyword evidence="5" id="KW-0902">Two-component regulatory system</keyword>
<dbReference type="InterPro" id="IPR000014">
    <property type="entry name" value="PAS"/>
</dbReference>
<dbReference type="Pfam" id="PF02518">
    <property type="entry name" value="HATPase_c"/>
    <property type="match status" value="1"/>
</dbReference>
<dbReference type="Proteomes" id="UP000184550">
    <property type="component" value="Unassembled WGS sequence"/>
</dbReference>
<dbReference type="PANTHER" id="PTHR43065:SF50">
    <property type="entry name" value="HISTIDINE KINASE"/>
    <property type="match status" value="1"/>
</dbReference>
<dbReference type="InterPro" id="IPR035965">
    <property type="entry name" value="PAS-like_dom_sf"/>
</dbReference>
<evidence type="ECO:0000313" key="11">
    <source>
        <dbReference type="Proteomes" id="UP000184550"/>
    </source>
</evidence>
<dbReference type="AlphaFoldDB" id="A0A7Z9E0Y2"/>
<evidence type="ECO:0000313" key="10">
    <source>
        <dbReference type="EMBL" id="VXD17306.1"/>
    </source>
</evidence>
<dbReference type="InterPro" id="IPR004358">
    <property type="entry name" value="Sig_transdc_His_kin-like_C"/>
</dbReference>
<feature type="region of interest" description="Disordered" evidence="7">
    <location>
        <begin position="1"/>
        <end position="20"/>
    </location>
</feature>
<protein>
    <recommendedName>
        <fullName evidence="2">histidine kinase</fullName>
        <ecNumber evidence="2">2.7.13.3</ecNumber>
    </recommendedName>
</protein>
<dbReference type="GO" id="GO:0000155">
    <property type="term" value="F:phosphorelay sensor kinase activity"/>
    <property type="evidence" value="ECO:0007669"/>
    <property type="project" value="InterPro"/>
</dbReference>
<name>A0A7Z9E0Y2_9CYAN</name>
<dbReference type="CDD" id="cd00082">
    <property type="entry name" value="HisKA"/>
    <property type="match status" value="1"/>
</dbReference>
<gene>
    <name evidence="10" type="ORF">PL8927_590042</name>
</gene>
<evidence type="ECO:0000256" key="3">
    <source>
        <dbReference type="ARBA" id="ARBA00022553"/>
    </source>
</evidence>
<dbReference type="Gene3D" id="3.30.565.10">
    <property type="entry name" value="Histidine kinase-like ATPase, C-terminal domain"/>
    <property type="match status" value="1"/>
</dbReference>
<feature type="domain" description="PAS" evidence="9">
    <location>
        <begin position="153"/>
        <end position="196"/>
    </location>
</feature>
<feature type="compositionally biased region" description="Polar residues" evidence="7">
    <location>
        <begin position="1"/>
        <end position="12"/>
    </location>
</feature>
<evidence type="ECO:0000256" key="2">
    <source>
        <dbReference type="ARBA" id="ARBA00012438"/>
    </source>
</evidence>
<dbReference type="PRINTS" id="PR00344">
    <property type="entry name" value="BCTRLSENSOR"/>
</dbReference>
<dbReference type="Pfam" id="PF13426">
    <property type="entry name" value="PAS_9"/>
    <property type="match status" value="1"/>
</dbReference>
<dbReference type="Pfam" id="PF00512">
    <property type="entry name" value="HisKA"/>
    <property type="match status" value="1"/>
</dbReference>
<dbReference type="PROSITE" id="PS50109">
    <property type="entry name" value="HIS_KIN"/>
    <property type="match status" value="1"/>
</dbReference>
<dbReference type="SMART" id="SM00387">
    <property type="entry name" value="HATPase_c"/>
    <property type="match status" value="1"/>
</dbReference>
<dbReference type="Gene3D" id="1.10.287.130">
    <property type="match status" value="1"/>
</dbReference>
<evidence type="ECO:0000259" key="8">
    <source>
        <dbReference type="PROSITE" id="PS50109"/>
    </source>
</evidence>
<feature type="domain" description="Histidine kinase" evidence="8">
    <location>
        <begin position="453"/>
        <end position="707"/>
    </location>
</feature>
<evidence type="ECO:0000259" key="9">
    <source>
        <dbReference type="PROSITE" id="PS50112"/>
    </source>
</evidence>
<sequence length="707" mass="79910">MNKRQIQPTTIFNPPDPPGELISSPVSATGEEDYFRHFVEYLPTAMAMVDPQLQYLAVSRQWQQEYGAGQPNLIGCSHQQWFPNLPEIWYQNAQYCLAGKLSRWELETSQPLANGLIEWSKWTVQPWQTASGTIGGLILAIEVITSQKQLQERLQLTQIAFDQATDAIFWMTLDGRFCYVNQSACRMLGYTQSELLKLNIHDIDRDLTPVVWQEYCQELKQTGALTFESRHQKKSGSIFPVDFKINYLELQSGEPGLTIPTEFGAACVPCLPLICGFAYDISDRKATSSAVLASKDQLEAVLNAVPGLVSWISSDLKYLGVNRHLANSYNVPAEEFLGKEVGFLQNSPKFNEFVYEFFAEETWKSSREITANVRGVPYTYLIVAQKYHRGSAAVFVGLDITERQQMEQALRQSEGQEAKRRAELEELLTQLQRTQTQLIQTEKMSSLGQLVAGIAHEINNPVNFISGNISHAKNYIEDLINLLGLYQQYYPQVVPEIADEMEEVNLNFLKQDLPRMLESMKVGAERIRDVVRSLRHFTRLDESQMKYVDIHEGLDSTILILQNRLQAKAGRPSITLIKEYSVLPKVECYAGQLNQVFMNLLTYTIDRLEATSSKGDLTDQPQIKIRTYLQEKNTVAISISDNGIGMSDPERQGIFDPFITPQLQGKGTGLGLSLAYHLVTDKHRGELQCFSTLGVGTEFLIEIPLNS</sequence>
<comment type="caution">
    <text evidence="10">The sequence shown here is derived from an EMBL/GenBank/DDBJ whole genome shotgun (WGS) entry which is preliminary data.</text>
</comment>
<feature type="coiled-coil region" evidence="6">
    <location>
        <begin position="406"/>
        <end position="444"/>
    </location>
</feature>
<keyword evidence="6" id="KW-0175">Coiled coil</keyword>
<keyword evidence="3" id="KW-0597">Phosphoprotein</keyword>
<keyword evidence="4 10" id="KW-0418">Kinase</keyword>
<keyword evidence="4 10" id="KW-0808">Transferase</keyword>
<evidence type="ECO:0000256" key="1">
    <source>
        <dbReference type="ARBA" id="ARBA00000085"/>
    </source>
</evidence>
<dbReference type="InterPro" id="IPR003594">
    <property type="entry name" value="HATPase_dom"/>
</dbReference>
<evidence type="ECO:0000256" key="5">
    <source>
        <dbReference type="ARBA" id="ARBA00023012"/>
    </source>
</evidence>
<organism evidence="10 11">
    <name type="scientific">Planktothrix serta PCC 8927</name>
    <dbReference type="NCBI Taxonomy" id="671068"/>
    <lineage>
        <taxon>Bacteria</taxon>
        <taxon>Bacillati</taxon>
        <taxon>Cyanobacteriota</taxon>
        <taxon>Cyanophyceae</taxon>
        <taxon>Oscillatoriophycideae</taxon>
        <taxon>Oscillatoriales</taxon>
        <taxon>Microcoleaceae</taxon>
        <taxon>Planktothrix</taxon>
    </lineage>
</organism>
<evidence type="ECO:0000256" key="7">
    <source>
        <dbReference type="SAM" id="MobiDB-lite"/>
    </source>
</evidence>
<dbReference type="EC" id="2.7.13.3" evidence="2"/>
<evidence type="ECO:0000256" key="6">
    <source>
        <dbReference type="SAM" id="Coils"/>
    </source>
</evidence>
<dbReference type="Gene3D" id="3.30.450.20">
    <property type="entry name" value="PAS domain"/>
    <property type="match status" value="3"/>
</dbReference>
<keyword evidence="11" id="KW-1185">Reference proteome</keyword>
<comment type="catalytic activity">
    <reaction evidence="1">
        <text>ATP + protein L-histidine = ADP + protein N-phospho-L-histidine.</text>
        <dbReference type="EC" id="2.7.13.3"/>
    </reaction>
</comment>
<accession>A0A7Z9E0Y2</accession>
<evidence type="ECO:0000256" key="4">
    <source>
        <dbReference type="ARBA" id="ARBA00022777"/>
    </source>
</evidence>